<accession>A0A8S2N0K9</accession>
<organism evidence="2 3">
    <name type="scientific">Didymodactylos carnosus</name>
    <dbReference type="NCBI Taxonomy" id="1234261"/>
    <lineage>
        <taxon>Eukaryota</taxon>
        <taxon>Metazoa</taxon>
        <taxon>Spiralia</taxon>
        <taxon>Gnathifera</taxon>
        <taxon>Rotifera</taxon>
        <taxon>Eurotatoria</taxon>
        <taxon>Bdelloidea</taxon>
        <taxon>Philodinida</taxon>
        <taxon>Philodinidae</taxon>
        <taxon>Didymodactylos</taxon>
    </lineage>
</organism>
<dbReference type="EMBL" id="CAJNOK010012848">
    <property type="protein sequence ID" value="CAF1172522.1"/>
    <property type="molecule type" value="Genomic_DNA"/>
</dbReference>
<dbReference type="AlphaFoldDB" id="A0A8S2N0K9"/>
<dbReference type="EMBL" id="CAJOBA010034372">
    <property type="protein sequence ID" value="CAF3983815.1"/>
    <property type="molecule type" value="Genomic_DNA"/>
</dbReference>
<reference evidence="2" key="1">
    <citation type="submission" date="2021-02" db="EMBL/GenBank/DDBJ databases">
        <authorList>
            <person name="Nowell W R."/>
        </authorList>
    </citation>
    <scope>NUCLEOTIDE SEQUENCE</scope>
</reference>
<comment type="caution">
    <text evidence="2">The sequence shown here is derived from an EMBL/GenBank/DDBJ whole genome shotgun (WGS) entry which is preliminary data.</text>
</comment>
<dbReference type="Proteomes" id="UP000682733">
    <property type="component" value="Unassembled WGS sequence"/>
</dbReference>
<feature type="non-terminal residue" evidence="2">
    <location>
        <position position="1"/>
    </location>
</feature>
<proteinExistence type="predicted"/>
<dbReference type="Proteomes" id="UP000677228">
    <property type="component" value="Unassembled WGS sequence"/>
</dbReference>
<evidence type="ECO:0000313" key="2">
    <source>
        <dbReference type="EMBL" id="CAF3983815.1"/>
    </source>
</evidence>
<gene>
    <name evidence="1" type="ORF">OVA965_LOCUS22646</name>
    <name evidence="2" type="ORF">TMI583_LOCUS23360</name>
</gene>
<evidence type="ECO:0000313" key="1">
    <source>
        <dbReference type="EMBL" id="CAF1172522.1"/>
    </source>
</evidence>
<name>A0A8S2N0K9_9BILA</name>
<evidence type="ECO:0000313" key="3">
    <source>
        <dbReference type="Proteomes" id="UP000682733"/>
    </source>
</evidence>
<protein>
    <submittedName>
        <fullName evidence="2">Uncharacterized protein</fullName>
    </submittedName>
</protein>
<sequence>AFFSEHEIPLLDRTIKKALEQIQTRADVLKREEENIRKFLMEHVGV</sequence>